<keyword evidence="3" id="KW-1185">Reference proteome</keyword>
<dbReference type="RefSeq" id="WP_155547585.1">
    <property type="nucleotide sequence ID" value="NZ_CABVGP010000003.1"/>
</dbReference>
<dbReference type="AlphaFoldDB" id="A0A6I8M4L8"/>
<accession>A0A6I8M4L8</accession>
<organism evidence="2 3">
    <name type="scientific">Amycolatopsis camponoti</name>
    <dbReference type="NCBI Taxonomy" id="2606593"/>
    <lineage>
        <taxon>Bacteria</taxon>
        <taxon>Bacillati</taxon>
        <taxon>Actinomycetota</taxon>
        <taxon>Actinomycetes</taxon>
        <taxon>Pseudonocardiales</taxon>
        <taxon>Pseudonocardiaceae</taxon>
        <taxon>Amycolatopsis</taxon>
    </lineage>
</organism>
<evidence type="ECO:0000256" key="1">
    <source>
        <dbReference type="SAM" id="MobiDB-lite"/>
    </source>
</evidence>
<evidence type="ECO:0000313" key="3">
    <source>
        <dbReference type="Proteomes" id="UP000399805"/>
    </source>
</evidence>
<dbReference type="Proteomes" id="UP000399805">
    <property type="component" value="Unassembled WGS sequence"/>
</dbReference>
<feature type="compositionally biased region" description="Polar residues" evidence="1">
    <location>
        <begin position="38"/>
        <end position="60"/>
    </location>
</feature>
<feature type="region of interest" description="Disordered" evidence="1">
    <location>
        <begin position="38"/>
        <end position="62"/>
    </location>
</feature>
<reference evidence="2 3" key="1">
    <citation type="submission" date="2019-09" db="EMBL/GenBank/DDBJ databases">
        <authorList>
            <person name="Leyn A S."/>
        </authorList>
    </citation>
    <scope>NUCLEOTIDE SEQUENCE [LARGE SCALE GENOMIC DNA]</scope>
    <source>
        <strain evidence="2">AA231_1</strain>
    </source>
</reference>
<name>A0A6I8M4L8_9PSEU</name>
<protein>
    <submittedName>
        <fullName evidence="2">Uncharacterized protein</fullName>
    </submittedName>
</protein>
<evidence type="ECO:0000313" key="2">
    <source>
        <dbReference type="EMBL" id="VVJ22600.1"/>
    </source>
</evidence>
<sequence length="215" mass="22889">MSASNTRFAAVLGAANFLVCAAVGTVLLLVNGSEGQTVQSVSATDSVSPGTTTGYESSTPAAGVYPSTPAPVGESYETVTAPAGFSTVVPRGWLSEPKNPGSFQANDPVDESHYVRYGASEASGDLVKTHVDAEKSAATRLTGLHRVRMDRTDVRGSEAVDWEFTWESSTEGTRHVRAIYWRTGGTEYFVYVSALDSAWGPMPELLTTMVDRSRP</sequence>
<dbReference type="EMBL" id="CABVGP010000003">
    <property type="protein sequence ID" value="VVJ22600.1"/>
    <property type="molecule type" value="Genomic_DNA"/>
</dbReference>
<gene>
    <name evidence="2" type="ORF">AA23TX_07517</name>
</gene>
<proteinExistence type="predicted"/>